<proteinExistence type="predicted"/>
<evidence type="ECO:0000313" key="2">
    <source>
        <dbReference type="EMBL" id="SVA63538.1"/>
    </source>
</evidence>
<dbReference type="SUPFAM" id="SSF55811">
    <property type="entry name" value="Nudix"/>
    <property type="match status" value="1"/>
</dbReference>
<dbReference type="AlphaFoldDB" id="A0A381XFQ1"/>
<gene>
    <name evidence="2" type="ORF">METZ01_LOCUS116392</name>
</gene>
<organism evidence="2">
    <name type="scientific">marine metagenome</name>
    <dbReference type="NCBI Taxonomy" id="408172"/>
    <lineage>
        <taxon>unclassified sequences</taxon>
        <taxon>metagenomes</taxon>
        <taxon>ecological metagenomes</taxon>
    </lineage>
</organism>
<evidence type="ECO:0000259" key="1">
    <source>
        <dbReference type="Pfam" id="PF00293"/>
    </source>
</evidence>
<name>A0A381XFQ1_9ZZZZ</name>
<protein>
    <recommendedName>
        <fullName evidence="1">Nudix hydrolase domain-containing protein</fullName>
    </recommendedName>
</protein>
<accession>A0A381XFQ1</accession>
<reference evidence="2" key="1">
    <citation type="submission" date="2018-05" db="EMBL/GenBank/DDBJ databases">
        <authorList>
            <person name="Lanie J.A."/>
            <person name="Ng W.-L."/>
            <person name="Kazmierczak K.M."/>
            <person name="Andrzejewski T.M."/>
            <person name="Davidsen T.M."/>
            <person name="Wayne K.J."/>
            <person name="Tettelin H."/>
            <person name="Glass J.I."/>
            <person name="Rusch D."/>
            <person name="Podicherti R."/>
            <person name="Tsui H.-C.T."/>
            <person name="Winkler M.E."/>
        </authorList>
    </citation>
    <scope>NUCLEOTIDE SEQUENCE</scope>
</reference>
<dbReference type="InterPro" id="IPR000086">
    <property type="entry name" value="NUDIX_hydrolase_dom"/>
</dbReference>
<sequence>MSTPSDMAYAIKQNEIDYDAADLVMMQVHLLNRDNEGRVMVEKISADYSFKSAGKYYIPGVAMKFGEHPEEAGHRILTEELEIEDREIRLIGSQSHWNDEKNHWYLLFHFETAEPLTESEMANTCEGIDELLYLDLEDGTKENATQGLLDIREAMRNPGQTYV</sequence>
<feature type="domain" description="Nudix hydrolase" evidence="1">
    <location>
        <begin position="33"/>
        <end position="139"/>
    </location>
</feature>
<dbReference type="Pfam" id="PF00293">
    <property type="entry name" value="NUDIX"/>
    <property type="match status" value="1"/>
</dbReference>
<dbReference type="Gene3D" id="3.90.79.10">
    <property type="entry name" value="Nucleoside Triphosphate Pyrophosphohydrolase"/>
    <property type="match status" value="1"/>
</dbReference>
<dbReference type="InterPro" id="IPR015797">
    <property type="entry name" value="NUDIX_hydrolase-like_dom_sf"/>
</dbReference>
<dbReference type="EMBL" id="UINC01015007">
    <property type="protein sequence ID" value="SVA63538.1"/>
    <property type="molecule type" value="Genomic_DNA"/>
</dbReference>